<name>A0A1J6IWU5_NICAT</name>
<dbReference type="Gramene" id="OIT03267">
    <property type="protein sequence ID" value="OIT03267"/>
    <property type="gene ID" value="A4A49_07859"/>
</dbReference>
<dbReference type="Gene3D" id="2.60.210.10">
    <property type="entry name" value="Apoptosis, Tumor Necrosis Factor Receptor Associated Protein 2, Chain A"/>
    <property type="match status" value="1"/>
</dbReference>
<gene>
    <name evidence="8" type="primary">UBP12_7</name>
    <name evidence="8" type="ORF">A4A49_07859</name>
</gene>
<dbReference type="InterPro" id="IPR002083">
    <property type="entry name" value="MATH/TRAF_dom"/>
</dbReference>
<dbReference type="PANTHER" id="PTHR46236">
    <property type="entry name" value="TRAF-LIKE SUPERFAMILY PROTEIN"/>
    <property type="match status" value="1"/>
</dbReference>
<evidence type="ECO:0000259" key="7">
    <source>
        <dbReference type="PROSITE" id="PS50144"/>
    </source>
</evidence>
<keyword evidence="6" id="KW-0175">Coiled coil</keyword>
<dbReference type="CDD" id="cd00121">
    <property type="entry name" value="MATH"/>
    <property type="match status" value="1"/>
</dbReference>
<dbReference type="EMBL" id="MJEQ01037187">
    <property type="protein sequence ID" value="OIT03267.1"/>
    <property type="molecule type" value="Genomic_DNA"/>
</dbReference>
<dbReference type="InterPro" id="IPR008974">
    <property type="entry name" value="TRAF-like"/>
</dbReference>
<evidence type="ECO:0000256" key="2">
    <source>
        <dbReference type="ARBA" id="ARBA00022670"/>
    </source>
</evidence>
<proteinExistence type="inferred from homology"/>
<accession>A0A1J6IWU5</accession>
<evidence type="ECO:0000256" key="1">
    <source>
        <dbReference type="ARBA" id="ARBA00009085"/>
    </source>
</evidence>
<dbReference type="GO" id="GO:0101005">
    <property type="term" value="F:deubiquitinase activity"/>
    <property type="evidence" value="ECO:0007669"/>
    <property type="project" value="UniProtKB-ARBA"/>
</dbReference>
<comment type="similarity">
    <text evidence="1">Belongs to the peptidase C19 family.</text>
</comment>
<organism evidence="8 9">
    <name type="scientific">Nicotiana attenuata</name>
    <name type="common">Coyote tobacco</name>
    <dbReference type="NCBI Taxonomy" id="49451"/>
    <lineage>
        <taxon>Eukaryota</taxon>
        <taxon>Viridiplantae</taxon>
        <taxon>Streptophyta</taxon>
        <taxon>Embryophyta</taxon>
        <taxon>Tracheophyta</taxon>
        <taxon>Spermatophyta</taxon>
        <taxon>Magnoliopsida</taxon>
        <taxon>eudicotyledons</taxon>
        <taxon>Gunneridae</taxon>
        <taxon>Pentapetalae</taxon>
        <taxon>asterids</taxon>
        <taxon>lamiids</taxon>
        <taxon>Solanales</taxon>
        <taxon>Solanaceae</taxon>
        <taxon>Nicotianoideae</taxon>
        <taxon>Nicotianeae</taxon>
        <taxon>Nicotiana</taxon>
    </lineage>
</organism>
<reference evidence="8" key="1">
    <citation type="submission" date="2016-11" db="EMBL/GenBank/DDBJ databases">
        <title>The genome of Nicotiana attenuata.</title>
        <authorList>
            <person name="Xu S."/>
            <person name="Brockmoeller T."/>
            <person name="Gaquerel E."/>
            <person name="Navarro A."/>
            <person name="Kuhl H."/>
            <person name="Gase K."/>
            <person name="Ling Z."/>
            <person name="Zhou W."/>
            <person name="Kreitzer C."/>
            <person name="Stanke M."/>
            <person name="Tang H."/>
            <person name="Lyons E."/>
            <person name="Pandey P."/>
            <person name="Pandey S.P."/>
            <person name="Timmermann B."/>
            <person name="Baldwin I.T."/>
        </authorList>
    </citation>
    <scope>NUCLEOTIDE SEQUENCE [LARGE SCALE GENOMIC DNA]</scope>
    <source>
        <strain evidence="8">UT</strain>
    </source>
</reference>
<dbReference type="Pfam" id="PF12436">
    <property type="entry name" value="USP7_ICP0_bdg"/>
    <property type="match status" value="1"/>
</dbReference>
<dbReference type="PROSITE" id="PS50144">
    <property type="entry name" value="MATH"/>
    <property type="match status" value="1"/>
</dbReference>
<dbReference type="FunFam" id="3.10.20.90:FF:000050">
    <property type="entry name" value="Ubiquitin carboxyl-terminal hydrolase 13"/>
    <property type="match status" value="1"/>
</dbReference>
<evidence type="ECO:0000313" key="9">
    <source>
        <dbReference type="Proteomes" id="UP000187609"/>
    </source>
</evidence>
<keyword evidence="3" id="KW-0833">Ubl conjugation pathway</keyword>
<feature type="domain" description="MATH" evidence="7">
    <location>
        <begin position="338"/>
        <end position="464"/>
    </location>
</feature>
<dbReference type="AlphaFoldDB" id="A0A1J6IWU5"/>
<dbReference type="InterPro" id="IPR050804">
    <property type="entry name" value="MCC"/>
</dbReference>
<keyword evidence="9" id="KW-1185">Reference proteome</keyword>
<evidence type="ECO:0000313" key="8">
    <source>
        <dbReference type="EMBL" id="OIT03267.1"/>
    </source>
</evidence>
<comment type="caution">
    <text evidence="8">The sequence shown here is derived from an EMBL/GenBank/DDBJ whole genome shotgun (WGS) entry which is preliminary data.</text>
</comment>
<dbReference type="SMART" id="SM00061">
    <property type="entry name" value="MATH"/>
    <property type="match status" value="1"/>
</dbReference>
<dbReference type="Pfam" id="PF22486">
    <property type="entry name" value="MATH_2"/>
    <property type="match status" value="1"/>
</dbReference>
<dbReference type="PANTHER" id="PTHR46236:SF35">
    <property type="entry name" value="MATH DOMAIN-CONTAINING PROTEIN"/>
    <property type="match status" value="1"/>
</dbReference>
<dbReference type="GO" id="GO:0008234">
    <property type="term" value="F:cysteine-type peptidase activity"/>
    <property type="evidence" value="ECO:0007669"/>
    <property type="project" value="UniProtKB-KW"/>
</dbReference>
<keyword evidence="5" id="KW-0788">Thiol protease</keyword>
<dbReference type="STRING" id="49451.A0A1J6IWU5"/>
<evidence type="ECO:0000256" key="4">
    <source>
        <dbReference type="ARBA" id="ARBA00022801"/>
    </source>
</evidence>
<dbReference type="OMA" id="FCECEIG"/>
<evidence type="ECO:0000256" key="3">
    <source>
        <dbReference type="ARBA" id="ARBA00022786"/>
    </source>
</evidence>
<dbReference type="GO" id="GO:0005634">
    <property type="term" value="C:nucleus"/>
    <property type="evidence" value="ECO:0007669"/>
    <property type="project" value="UniProtKB-ARBA"/>
</dbReference>
<dbReference type="SMR" id="A0A1J6IWU5"/>
<dbReference type="GO" id="GO:0006508">
    <property type="term" value="P:proteolysis"/>
    <property type="evidence" value="ECO:0007669"/>
    <property type="project" value="UniProtKB-KW"/>
</dbReference>
<evidence type="ECO:0000256" key="5">
    <source>
        <dbReference type="ARBA" id="ARBA00022807"/>
    </source>
</evidence>
<dbReference type="Proteomes" id="UP000187609">
    <property type="component" value="Unassembled WGS sequence"/>
</dbReference>
<keyword evidence="2" id="KW-0645">Protease</keyword>
<keyword evidence="4 8" id="KW-0378">Hydrolase</keyword>
<dbReference type="FunFam" id="2.60.210.10:FF:000005">
    <property type="entry name" value="Ubiquitin carboxyl-terminal hydrolase 13"/>
    <property type="match status" value="1"/>
</dbReference>
<dbReference type="InterPro" id="IPR024729">
    <property type="entry name" value="USP7_ICP0-binding_dom"/>
</dbReference>
<evidence type="ECO:0000256" key="6">
    <source>
        <dbReference type="ARBA" id="ARBA00023054"/>
    </source>
</evidence>
<protein>
    <submittedName>
        <fullName evidence="8">Ubiquitin carboxyl-terminal hydrolase 12</fullName>
    </submittedName>
</protein>
<sequence length="467" mass="54178">MALLAPPPDIAEHLRLTLKKEQEEKEQKRKEKVEDHLYTIIKVARDEDLGEQIGKEIDFDLVVMIKCVLFVFRNRYHLLNSSMRMNSEEVAKELGIPVQFQRYWIWAKRQNHTYRPNRTSTAQEQTQSVGQLRDKNNAELKLFLEVELCLDLRPFPPLEKTKEDILLFFKLYDPLKEKIRYVGRLFVKESGKPLQILTKLNELVGFSPDEEIELFEEIKFEPNVMCERIDSKLSFCECEIGDGDIICFQKSLRNHCSEQYRFPDVPSFLEYVHNRQIIKLSIFVGSKFITLLRLSLPEELEVDVPSSDFPTKRHQPIEVAPAGTASMVDVQAVDDLEAVRFTWTINNFSRLMVKELYSEVFNVGGYKWRIWIFPKGNNVVDCLSIYLDVADSARLPYGWSRCALFSLAVLNQVQNKLTVKKATQHQFKAGESAWGFKSFMFLSALNDPGRGYLVDDRVIIEADVVMA</sequence>
<dbReference type="SUPFAM" id="SSF49599">
    <property type="entry name" value="TRAF domain-like"/>
    <property type="match status" value="1"/>
</dbReference>
<dbReference type="Gene3D" id="3.10.20.90">
    <property type="entry name" value="Phosphatidylinositol 3-kinase Catalytic Subunit, Chain A, domain 1"/>
    <property type="match status" value="1"/>
</dbReference>